<dbReference type="EMBL" id="LFYR01001978">
    <property type="protein sequence ID" value="KMZ57979.1"/>
    <property type="molecule type" value="Genomic_DNA"/>
</dbReference>
<dbReference type="OrthoDB" id="1929657at2759"/>
<name>A0A0K9NMG5_ZOSMR</name>
<dbReference type="Proteomes" id="UP000036987">
    <property type="component" value="Unassembled WGS sequence"/>
</dbReference>
<dbReference type="PANTHER" id="PTHR35749:SF1">
    <property type="entry name" value="OSJNBA0084A10.10 PROTEIN"/>
    <property type="match status" value="1"/>
</dbReference>
<keyword evidence="1" id="KW-0175">Coiled coil</keyword>
<proteinExistence type="predicted"/>
<evidence type="ECO:0000313" key="3">
    <source>
        <dbReference type="Proteomes" id="UP000036987"/>
    </source>
</evidence>
<reference evidence="3" key="1">
    <citation type="journal article" date="2016" name="Nature">
        <title>The genome of the seagrass Zostera marina reveals angiosperm adaptation to the sea.</title>
        <authorList>
            <person name="Olsen J.L."/>
            <person name="Rouze P."/>
            <person name="Verhelst B."/>
            <person name="Lin Y.-C."/>
            <person name="Bayer T."/>
            <person name="Collen J."/>
            <person name="Dattolo E."/>
            <person name="De Paoli E."/>
            <person name="Dittami S."/>
            <person name="Maumus F."/>
            <person name="Michel G."/>
            <person name="Kersting A."/>
            <person name="Lauritano C."/>
            <person name="Lohaus R."/>
            <person name="Toepel M."/>
            <person name="Tonon T."/>
            <person name="Vanneste K."/>
            <person name="Amirebrahimi M."/>
            <person name="Brakel J."/>
            <person name="Bostroem C."/>
            <person name="Chovatia M."/>
            <person name="Grimwood J."/>
            <person name="Jenkins J.W."/>
            <person name="Jueterbock A."/>
            <person name="Mraz A."/>
            <person name="Stam W.T."/>
            <person name="Tice H."/>
            <person name="Bornberg-Bauer E."/>
            <person name="Green P.J."/>
            <person name="Pearson G.A."/>
            <person name="Procaccini G."/>
            <person name="Duarte C.M."/>
            <person name="Schmutz J."/>
            <person name="Reusch T.B.H."/>
            <person name="Van de Peer Y."/>
        </authorList>
    </citation>
    <scope>NUCLEOTIDE SEQUENCE [LARGE SCALE GENOMIC DNA]</scope>
    <source>
        <strain evidence="3">cv. Finnish</strain>
    </source>
</reference>
<sequence length="152" mass="17953">MDKLLEIGRRAIFVLRVISGYEERRIRSYRLQLQKQIEQAQERKAVVTKIPEQLILSEIRKMVEEMQMVNRKLEEAEASIEEYFKPFDKDVEMLMNMKLGKDEKKLETMVEDIQEQALSKNTAEKIAKTVSLDERNQVVEVQKATSKYVEDK</sequence>
<dbReference type="OMA" id="VKMQLKG"/>
<feature type="coiled-coil region" evidence="1">
    <location>
        <begin position="30"/>
        <end position="79"/>
    </location>
</feature>
<organism evidence="2 3">
    <name type="scientific">Zostera marina</name>
    <name type="common">Eelgrass</name>
    <dbReference type="NCBI Taxonomy" id="29655"/>
    <lineage>
        <taxon>Eukaryota</taxon>
        <taxon>Viridiplantae</taxon>
        <taxon>Streptophyta</taxon>
        <taxon>Embryophyta</taxon>
        <taxon>Tracheophyta</taxon>
        <taxon>Spermatophyta</taxon>
        <taxon>Magnoliopsida</taxon>
        <taxon>Liliopsida</taxon>
        <taxon>Zosteraceae</taxon>
        <taxon>Zostera</taxon>
    </lineage>
</organism>
<keyword evidence="3" id="KW-1185">Reference proteome</keyword>
<gene>
    <name evidence="2" type="ORF">ZOSMA_7G00080</name>
</gene>
<comment type="caution">
    <text evidence="2">The sequence shown here is derived from an EMBL/GenBank/DDBJ whole genome shotgun (WGS) entry which is preliminary data.</text>
</comment>
<protein>
    <submittedName>
        <fullName evidence="2">Uncharacterized protein</fullName>
    </submittedName>
</protein>
<evidence type="ECO:0000256" key="1">
    <source>
        <dbReference type="SAM" id="Coils"/>
    </source>
</evidence>
<accession>A0A0K9NMG5</accession>
<dbReference type="AlphaFoldDB" id="A0A0K9NMG5"/>
<dbReference type="PANTHER" id="PTHR35749">
    <property type="entry name" value="OSJNBA0084A10.10 PROTEIN"/>
    <property type="match status" value="1"/>
</dbReference>
<evidence type="ECO:0000313" key="2">
    <source>
        <dbReference type="EMBL" id="KMZ57979.1"/>
    </source>
</evidence>